<dbReference type="InterPro" id="IPR006089">
    <property type="entry name" value="Acyl-CoA_DH_CS"/>
</dbReference>
<accession>A0A7J8JFX6</accession>
<evidence type="ECO:0000256" key="9">
    <source>
        <dbReference type="ARBA" id="ARBA00022630"/>
    </source>
</evidence>
<feature type="domain" description="Acyl-CoA dehydrogenase/oxidase C-terminal" evidence="32">
    <location>
        <begin position="286"/>
        <end position="434"/>
    </location>
</feature>
<dbReference type="Gene3D" id="1.10.540.10">
    <property type="entry name" value="Acyl-CoA dehydrogenase/oxidase, N-terminal domain"/>
    <property type="match status" value="1"/>
</dbReference>
<evidence type="ECO:0000256" key="16">
    <source>
        <dbReference type="ARBA" id="ARBA00023128"/>
    </source>
</evidence>
<evidence type="ECO:0000256" key="1">
    <source>
        <dbReference type="ARBA" id="ARBA00001974"/>
    </source>
</evidence>
<evidence type="ECO:0000256" key="28">
    <source>
        <dbReference type="ARBA" id="ARBA00049140"/>
    </source>
</evidence>
<evidence type="ECO:0000256" key="3">
    <source>
        <dbReference type="ARBA" id="ARBA00005198"/>
    </source>
</evidence>
<dbReference type="PANTHER" id="PTHR48083:SF20">
    <property type="entry name" value="LONG-CHAIN SPECIFIC ACYL-COA DEHYDROGENASE, MITOCHONDRIAL"/>
    <property type="match status" value="1"/>
</dbReference>
<protein>
    <recommendedName>
        <fullName evidence="7">Long-chain specific acyl-CoA dehydrogenase, mitochondrial</fullName>
        <ecNumber evidence="6">1.3.8.8</ecNumber>
    </recommendedName>
</protein>
<evidence type="ECO:0000313" key="35">
    <source>
        <dbReference type="EMBL" id="KAF6495757.1"/>
    </source>
</evidence>
<evidence type="ECO:0000256" key="25">
    <source>
        <dbReference type="ARBA" id="ARBA00048725"/>
    </source>
</evidence>
<comment type="catalytic activity">
    <reaction evidence="26">
        <text>octanoyl-CoA + oxidized [electron-transfer flavoprotein] + H(+) = (2E)-octenoyl-CoA + reduced [electron-transfer flavoprotein]</text>
        <dbReference type="Rhea" id="RHEA:48180"/>
        <dbReference type="Rhea" id="RHEA-COMP:10685"/>
        <dbReference type="Rhea" id="RHEA-COMP:10686"/>
        <dbReference type="ChEBI" id="CHEBI:15378"/>
        <dbReference type="ChEBI" id="CHEBI:57386"/>
        <dbReference type="ChEBI" id="CHEBI:57692"/>
        <dbReference type="ChEBI" id="CHEBI:58307"/>
        <dbReference type="ChEBI" id="CHEBI:62242"/>
    </reaction>
    <physiologicalReaction direction="left-to-right" evidence="26">
        <dbReference type="Rhea" id="RHEA:48181"/>
    </physiologicalReaction>
</comment>
<dbReference type="GO" id="GO:0004466">
    <property type="term" value="F:long-chain fatty acyl-CoA dehydrogenase activity"/>
    <property type="evidence" value="ECO:0007669"/>
    <property type="project" value="UniProtKB-EC"/>
</dbReference>
<proteinExistence type="inferred from homology"/>
<dbReference type="InterPro" id="IPR036250">
    <property type="entry name" value="AcylCo_DH-like_C"/>
</dbReference>
<dbReference type="Pfam" id="PF02770">
    <property type="entry name" value="Acyl-CoA_dh_M"/>
    <property type="match status" value="1"/>
</dbReference>
<dbReference type="PROSITE" id="PS00073">
    <property type="entry name" value="ACYL_COA_DH_2"/>
    <property type="match status" value="1"/>
</dbReference>
<dbReference type="Pfam" id="PF00441">
    <property type="entry name" value="Acyl-CoA_dh_1"/>
    <property type="match status" value="1"/>
</dbReference>
<comment type="catalytic activity">
    <reaction evidence="29">
        <text>hexanoyl-CoA + oxidized [electron-transfer flavoprotein] + H(+) = (2E)-hexenoyl-CoA + reduced [electron-transfer flavoprotein]</text>
        <dbReference type="Rhea" id="RHEA:43464"/>
        <dbReference type="Rhea" id="RHEA-COMP:10685"/>
        <dbReference type="Rhea" id="RHEA-COMP:10686"/>
        <dbReference type="ChEBI" id="CHEBI:15378"/>
        <dbReference type="ChEBI" id="CHEBI:57692"/>
        <dbReference type="ChEBI" id="CHEBI:58307"/>
        <dbReference type="ChEBI" id="CHEBI:62077"/>
        <dbReference type="ChEBI" id="CHEBI:62620"/>
    </reaction>
    <physiologicalReaction direction="left-to-right" evidence="29">
        <dbReference type="Rhea" id="RHEA:43465"/>
    </physiologicalReaction>
</comment>
<comment type="catalytic activity">
    <reaction evidence="28">
        <text>eicosanoyl-CoA + oxidized [electron-transfer flavoprotein] + H(+) = (2E)-eicosenoyl-CoA + reduced [electron-transfer flavoprotein]</text>
        <dbReference type="Rhea" id="RHEA:47236"/>
        <dbReference type="Rhea" id="RHEA-COMP:10685"/>
        <dbReference type="Rhea" id="RHEA-COMP:10686"/>
        <dbReference type="ChEBI" id="CHEBI:15378"/>
        <dbReference type="ChEBI" id="CHEBI:57380"/>
        <dbReference type="ChEBI" id="CHEBI:57692"/>
        <dbReference type="ChEBI" id="CHEBI:58307"/>
        <dbReference type="ChEBI" id="CHEBI:74691"/>
    </reaction>
    <physiologicalReaction direction="left-to-right" evidence="28">
        <dbReference type="Rhea" id="RHEA:47237"/>
    </physiologicalReaction>
</comment>
<evidence type="ECO:0000256" key="14">
    <source>
        <dbReference type="ARBA" id="ARBA00023002"/>
    </source>
</evidence>
<dbReference type="Proteomes" id="UP000593571">
    <property type="component" value="Unassembled WGS sequence"/>
</dbReference>
<evidence type="ECO:0000256" key="6">
    <source>
        <dbReference type="ARBA" id="ARBA00012040"/>
    </source>
</evidence>
<comment type="function">
    <text evidence="17">Long-chain specific acyl-CoA dehydrogenase is one of the acyl-CoA dehydrogenases that catalyze the first step of mitochondrial fatty acid beta-oxidation, an aerobic process breaking down fatty acids into acetyl-CoA and allowing the production of energy from fats. The first step of fatty acid beta-oxidation consists in the removal of one hydrogen from C-2 and C-3 of the straight-chain fatty acyl-CoA thioester, resulting in the formation of trans-2-enoyl-CoA. Among the different mitochondrial acyl-CoA dehydrogenases, long-chain specific acyl-CoA dehydrogenase can act on saturated and unsaturated acyl-CoAs with 6 to 24 carbons with a preference for 8 to 18 carbons long primary chains.</text>
</comment>
<evidence type="ECO:0000256" key="19">
    <source>
        <dbReference type="ARBA" id="ARBA00047546"/>
    </source>
</evidence>
<dbReference type="EC" id="1.3.8.8" evidence="6"/>
<evidence type="ECO:0000256" key="8">
    <source>
        <dbReference type="ARBA" id="ARBA00022553"/>
    </source>
</evidence>
<dbReference type="UniPathway" id="UPA00660"/>
<dbReference type="InterPro" id="IPR034179">
    <property type="entry name" value="LCAD"/>
</dbReference>
<evidence type="ECO:0000256" key="26">
    <source>
        <dbReference type="ARBA" id="ARBA00048877"/>
    </source>
</evidence>
<comment type="catalytic activity">
    <reaction evidence="27">
        <text>tetradecanoyl-CoA + oxidized [electron-transfer flavoprotein] + H(+) = (2E)-tetradecenoyl-CoA + reduced [electron-transfer flavoprotein]</text>
        <dbReference type="Rhea" id="RHEA:47316"/>
        <dbReference type="Rhea" id="RHEA-COMP:10685"/>
        <dbReference type="Rhea" id="RHEA-COMP:10686"/>
        <dbReference type="ChEBI" id="CHEBI:15378"/>
        <dbReference type="ChEBI" id="CHEBI:57385"/>
        <dbReference type="ChEBI" id="CHEBI:57692"/>
        <dbReference type="ChEBI" id="CHEBI:58307"/>
        <dbReference type="ChEBI" id="CHEBI:61405"/>
    </reaction>
    <physiologicalReaction direction="left-to-right" evidence="27">
        <dbReference type="Rhea" id="RHEA:47317"/>
    </physiologicalReaction>
</comment>
<dbReference type="EMBL" id="JACASE010000002">
    <property type="protein sequence ID" value="KAF6495757.1"/>
    <property type="molecule type" value="Genomic_DNA"/>
</dbReference>
<keyword evidence="15" id="KW-0443">Lipid metabolism</keyword>
<evidence type="ECO:0000313" key="36">
    <source>
        <dbReference type="Proteomes" id="UP000593571"/>
    </source>
</evidence>
<evidence type="ECO:0000256" key="22">
    <source>
        <dbReference type="ARBA" id="ARBA00048020"/>
    </source>
</evidence>
<evidence type="ECO:0000256" key="5">
    <source>
        <dbReference type="ARBA" id="ARBA00011881"/>
    </source>
</evidence>
<evidence type="ECO:0000256" key="20">
    <source>
        <dbReference type="ARBA" id="ARBA00047893"/>
    </source>
</evidence>
<evidence type="ECO:0000256" key="15">
    <source>
        <dbReference type="ARBA" id="ARBA00023098"/>
    </source>
</evidence>
<evidence type="ECO:0000259" key="33">
    <source>
        <dbReference type="Pfam" id="PF02770"/>
    </source>
</evidence>
<comment type="catalytic activity">
    <reaction evidence="23">
        <text>tetracosanoyl-CoA + oxidized [electron-transfer flavoprotein] + H(+) = (2E)-tetracosenoyl-CoA + reduced [electron-transfer flavoprotein]</text>
        <dbReference type="Rhea" id="RHEA:47232"/>
        <dbReference type="Rhea" id="RHEA-COMP:10685"/>
        <dbReference type="Rhea" id="RHEA-COMP:10686"/>
        <dbReference type="ChEBI" id="CHEBI:15378"/>
        <dbReference type="ChEBI" id="CHEBI:57692"/>
        <dbReference type="ChEBI" id="CHEBI:58307"/>
        <dbReference type="ChEBI" id="CHEBI:65052"/>
        <dbReference type="ChEBI" id="CHEBI:74693"/>
    </reaction>
    <physiologicalReaction direction="left-to-right" evidence="23">
        <dbReference type="Rhea" id="RHEA:47233"/>
    </physiologicalReaction>
</comment>
<evidence type="ECO:0000256" key="7">
    <source>
        <dbReference type="ARBA" id="ARBA00014123"/>
    </source>
</evidence>
<dbReference type="InterPro" id="IPR009100">
    <property type="entry name" value="AcylCoA_DH/oxidase_NM_dom_sf"/>
</dbReference>
<keyword evidence="9 31" id="KW-0285">Flavoprotein</keyword>
<dbReference type="InterPro" id="IPR037069">
    <property type="entry name" value="AcylCoA_DH/ox_N_sf"/>
</dbReference>
<comment type="catalytic activity">
    <reaction evidence="25">
        <text>oxidized [electron-transfer flavoprotein] + (9Z)-octadecenoyl-CoA + H(+) = (2E,9Z)-octadecadienoyl-CoA + reduced [electron-transfer flavoprotein]</text>
        <dbReference type="Rhea" id="RHEA:47300"/>
        <dbReference type="Rhea" id="RHEA-COMP:10685"/>
        <dbReference type="Rhea" id="RHEA-COMP:10686"/>
        <dbReference type="ChEBI" id="CHEBI:15378"/>
        <dbReference type="ChEBI" id="CHEBI:57387"/>
        <dbReference type="ChEBI" id="CHEBI:57692"/>
        <dbReference type="ChEBI" id="CHEBI:58307"/>
        <dbReference type="ChEBI" id="CHEBI:77553"/>
    </reaction>
    <physiologicalReaction direction="left-to-right" evidence="25">
        <dbReference type="Rhea" id="RHEA:47301"/>
    </physiologicalReaction>
</comment>
<evidence type="ECO:0000256" key="23">
    <source>
        <dbReference type="ARBA" id="ARBA00048086"/>
    </source>
</evidence>
<dbReference type="InterPro" id="IPR009075">
    <property type="entry name" value="AcylCo_DH/oxidase_C"/>
</dbReference>
<dbReference type="InterPro" id="IPR046373">
    <property type="entry name" value="Acyl-CoA_Oxase/DH_mid-dom_sf"/>
</dbReference>
<dbReference type="InterPro" id="IPR050741">
    <property type="entry name" value="Acyl-CoA_dehydrogenase"/>
</dbReference>
<sequence length="438" mass="49237">MAARLIRASQRLWSHPCALRLPTSARCSHSGGEERQESSSAKQLTDIGIRRIFSSEHDIFRESVRKFFQEEVIPHHTEWEKAGEVSRELWEKAGKQGLLGVNIAEQHGGLGGDLYSAAVVWEEQGYSNCTGPGFSLHSDIVMPYIANYGSEEQIKHFIPQMASGKCIGAIAMTEPGAGSFHLFFNYSDLQGVRTNAKKDGSDWILNGSKVFITNGWLSDVVIVVAVTNREARSPAHGISLFLVENGMKGFIKGRKLHKMGLKAQDTAELFFEDVRLPANALLGEENKGFYYLMQELPQERLLIAELAISSCEFMFEETRNYVKQRKAFGKTVADIQTVQHKLAELKTQICVTRAFIDSCLQLHEKKRLDTATASMAKYWASDLQNIVAYDCVQLHGGWGYMWEYPIAKAYVDARVQPIYGGTNEIMKELISRDIIRDK</sequence>
<keyword evidence="16" id="KW-0496">Mitochondrion</keyword>
<dbReference type="SUPFAM" id="SSF56645">
    <property type="entry name" value="Acyl-CoA dehydrogenase NM domain-like"/>
    <property type="match status" value="1"/>
</dbReference>
<evidence type="ECO:0000256" key="29">
    <source>
        <dbReference type="ARBA" id="ARBA00049192"/>
    </source>
</evidence>
<comment type="caution">
    <text evidence="35">The sequence shown here is derived from an EMBL/GenBank/DDBJ whole genome shotgun (WGS) entry which is preliminary data.</text>
</comment>
<dbReference type="FunFam" id="1.20.140.10:FF:000020">
    <property type="entry name" value="Long-chain specific acyl-CoA dehydrogenase, mitochondrial"/>
    <property type="match status" value="1"/>
</dbReference>
<comment type="catalytic activity">
    <reaction evidence="30">
        <text>octadecanoyl-CoA + oxidized [electron-transfer flavoprotein] + H(+) = (2E)-octadecenoyl-CoA + reduced [electron-transfer flavoprotein]</text>
        <dbReference type="Rhea" id="RHEA:47240"/>
        <dbReference type="Rhea" id="RHEA-COMP:10685"/>
        <dbReference type="Rhea" id="RHEA-COMP:10686"/>
        <dbReference type="ChEBI" id="CHEBI:15378"/>
        <dbReference type="ChEBI" id="CHEBI:57394"/>
        <dbReference type="ChEBI" id="CHEBI:57692"/>
        <dbReference type="ChEBI" id="CHEBI:58307"/>
        <dbReference type="ChEBI" id="CHEBI:71412"/>
    </reaction>
    <physiologicalReaction direction="left-to-right" evidence="30">
        <dbReference type="Rhea" id="RHEA:47241"/>
    </physiologicalReaction>
</comment>
<comment type="catalytic activity">
    <reaction evidence="24">
        <text>(5Z)-tetradecenoyl-CoA + oxidized [electron-transfer flavoprotein] + H(+) = (2E,5Z)-tetradecadienoyl-CoA + reduced [electron-transfer flavoprotein]</text>
        <dbReference type="Rhea" id="RHEA:47448"/>
        <dbReference type="Rhea" id="RHEA-COMP:10685"/>
        <dbReference type="Rhea" id="RHEA-COMP:10686"/>
        <dbReference type="ChEBI" id="CHEBI:15378"/>
        <dbReference type="ChEBI" id="CHEBI:57692"/>
        <dbReference type="ChEBI" id="CHEBI:58307"/>
        <dbReference type="ChEBI" id="CHEBI:84650"/>
        <dbReference type="ChEBI" id="CHEBI:87701"/>
    </reaction>
    <physiologicalReaction direction="left-to-right" evidence="24">
        <dbReference type="Rhea" id="RHEA:47449"/>
    </physiologicalReaction>
</comment>
<keyword evidence="8" id="KW-0597">Phosphoprotein</keyword>
<evidence type="ECO:0000256" key="31">
    <source>
        <dbReference type="RuleBase" id="RU362125"/>
    </source>
</evidence>
<dbReference type="Gene3D" id="2.40.110.10">
    <property type="entry name" value="Butyryl-CoA Dehydrogenase, subunit A, domain 2"/>
    <property type="match status" value="1"/>
</dbReference>
<evidence type="ECO:0000256" key="24">
    <source>
        <dbReference type="ARBA" id="ARBA00048187"/>
    </source>
</evidence>
<dbReference type="FunFam" id="2.40.110.10:FF:000002">
    <property type="entry name" value="Acyl-CoA dehydrogenase fadE12"/>
    <property type="match status" value="1"/>
</dbReference>
<comment type="similarity">
    <text evidence="4 31">Belongs to the acyl-CoA dehydrogenase family.</text>
</comment>
<evidence type="ECO:0000259" key="34">
    <source>
        <dbReference type="Pfam" id="PF02771"/>
    </source>
</evidence>
<keyword evidence="14 31" id="KW-0560">Oxidoreductase</keyword>
<keyword evidence="36" id="KW-1185">Reference proteome</keyword>
<dbReference type="SUPFAM" id="SSF47203">
    <property type="entry name" value="Acyl-CoA dehydrogenase C-terminal domain-like"/>
    <property type="match status" value="1"/>
</dbReference>
<dbReference type="GO" id="GO:0033539">
    <property type="term" value="P:fatty acid beta-oxidation using acyl-CoA dehydrogenase"/>
    <property type="evidence" value="ECO:0007669"/>
    <property type="project" value="TreeGrafter"/>
</dbReference>
<evidence type="ECO:0000256" key="30">
    <source>
        <dbReference type="ARBA" id="ARBA00049224"/>
    </source>
</evidence>
<evidence type="ECO:0000256" key="11">
    <source>
        <dbReference type="ARBA" id="ARBA00022832"/>
    </source>
</evidence>
<feature type="domain" description="Acyl-CoA oxidase/dehydrogenase middle" evidence="33">
    <location>
        <begin position="169"/>
        <end position="274"/>
    </location>
</feature>
<comment type="catalytic activity">
    <reaction evidence="20">
        <text>dodecanoyl-CoA + oxidized [electron-transfer flavoprotein] + H(+) = (2E)-dodecenoyl-CoA + reduced [electron-transfer flavoprotein]</text>
        <dbReference type="Rhea" id="RHEA:47296"/>
        <dbReference type="Rhea" id="RHEA-COMP:10685"/>
        <dbReference type="Rhea" id="RHEA-COMP:10686"/>
        <dbReference type="ChEBI" id="CHEBI:15378"/>
        <dbReference type="ChEBI" id="CHEBI:57330"/>
        <dbReference type="ChEBI" id="CHEBI:57375"/>
        <dbReference type="ChEBI" id="CHEBI:57692"/>
        <dbReference type="ChEBI" id="CHEBI:58307"/>
    </reaction>
    <physiologicalReaction direction="left-to-right" evidence="20">
        <dbReference type="Rhea" id="RHEA:47297"/>
    </physiologicalReaction>
</comment>
<comment type="pathway">
    <text evidence="3">Lipid metabolism; mitochondrial fatty acid beta-oxidation.</text>
</comment>
<name>A0A7J8JFX6_ROUAE</name>
<dbReference type="FunFam" id="1.10.540.10:FF:000017">
    <property type="entry name" value="long-chain specific acyl-CoA dehydrogenase, mitochondrial"/>
    <property type="match status" value="1"/>
</dbReference>
<comment type="subunit">
    <text evidence="5">Homotetramer.</text>
</comment>
<keyword evidence="13" id="KW-0007">Acetylation</keyword>
<dbReference type="GO" id="GO:0005759">
    <property type="term" value="C:mitochondrial matrix"/>
    <property type="evidence" value="ECO:0007669"/>
    <property type="project" value="UniProtKB-SubCell"/>
</dbReference>
<dbReference type="GO" id="GO:0019254">
    <property type="term" value="P:carnitine metabolic process, CoA-linked"/>
    <property type="evidence" value="ECO:0007669"/>
    <property type="project" value="TreeGrafter"/>
</dbReference>
<comment type="cofactor">
    <cofactor evidence="1 31">
        <name>FAD</name>
        <dbReference type="ChEBI" id="CHEBI:57692"/>
    </cofactor>
</comment>
<dbReference type="PANTHER" id="PTHR48083">
    <property type="entry name" value="MEDIUM-CHAIN SPECIFIC ACYL-COA DEHYDROGENASE, MITOCHONDRIAL-RELATED"/>
    <property type="match status" value="1"/>
</dbReference>
<comment type="catalytic activity">
    <reaction evidence="19">
        <text>decanoyl-CoA + oxidized [electron-transfer flavoprotein] + H(+) = (2E)-decenoyl-CoA + reduced [electron-transfer flavoprotein]</text>
        <dbReference type="Rhea" id="RHEA:48176"/>
        <dbReference type="Rhea" id="RHEA-COMP:10685"/>
        <dbReference type="Rhea" id="RHEA-COMP:10686"/>
        <dbReference type="ChEBI" id="CHEBI:15378"/>
        <dbReference type="ChEBI" id="CHEBI:57692"/>
        <dbReference type="ChEBI" id="CHEBI:58307"/>
        <dbReference type="ChEBI" id="CHEBI:61406"/>
        <dbReference type="ChEBI" id="CHEBI:61430"/>
    </reaction>
    <physiologicalReaction direction="left-to-right" evidence="19">
        <dbReference type="Rhea" id="RHEA:48177"/>
    </physiologicalReaction>
</comment>
<evidence type="ECO:0000256" key="21">
    <source>
        <dbReference type="ARBA" id="ARBA00047916"/>
    </source>
</evidence>
<evidence type="ECO:0000256" key="18">
    <source>
        <dbReference type="ARBA" id="ARBA00047434"/>
    </source>
</evidence>
<organism evidence="35 36">
    <name type="scientific">Rousettus aegyptiacus</name>
    <name type="common">Egyptian fruit bat</name>
    <name type="synonym">Pteropus aegyptiacus</name>
    <dbReference type="NCBI Taxonomy" id="9407"/>
    <lineage>
        <taxon>Eukaryota</taxon>
        <taxon>Metazoa</taxon>
        <taxon>Chordata</taxon>
        <taxon>Craniata</taxon>
        <taxon>Vertebrata</taxon>
        <taxon>Euteleostomi</taxon>
        <taxon>Mammalia</taxon>
        <taxon>Eutheria</taxon>
        <taxon>Laurasiatheria</taxon>
        <taxon>Chiroptera</taxon>
        <taxon>Yinpterochiroptera</taxon>
        <taxon>Pteropodoidea</taxon>
        <taxon>Pteropodidae</taxon>
        <taxon>Rousettinae</taxon>
        <taxon>Rousettus</taxon>
    </lineage>
</organism>
<dbReference type="InterPro" id="IPR013786">
    <property type="entry name" value="AcylCoA_DH/ox_N"/>
</dbReference>
<dbReference type="CDD" id="cd01160">
    <property type="entry name" value="LCAD"/>
    <property type="match status" value="1"/>
</dbReference>
<dbReference type="InterPro" id="IPR006091">
    <property type="entry name" value="Acyl-CoA_Oxase/DH_mid-dom"/>
</dbReference>
<keyword evidence="11" id="KW-0276">Fatty acid metabolism</keyword>
<evidence type="ECO:0000256" key="4">
    <source>
        <dbReference type="ARBA" id="ARBA00009347"/>
    </source>
</evidence>
<dbReference type="Gene3D" id="1.20.140.10">
    <property type="entry name" value="Butyryl-CoA Dehydrogenase, subunit A, domain 3"/>
    <property type="match status" value="1"/>
</dbReference>
<evidence type="ECO:0000256" key="27">
    <source>
        <dbReference type="ARBA" id="ARBA00049038"/>
    </source>
</evidence>
<evidence type="ECO:0000256" key="17">
    <source>
        <dbReference type="ARBA" id="ARBA00045155"/>
    </source>
</evidence>
<dbReference type="GO" id="GO:0050660">
    <property type="term" value="F:flavin adenine dinucleotide binding"/>
    <property type="evidence" value="ECO:0007669"/>
    <property type="project" value="InterPro"/>
</dbReference>
<evidence type="ECO:0000259" key="32">
    <source>
        <dbReference type="Pfam" id="PF00441"/>
    </source>
</evidence>
<feature type="domain" description="Acyl-CoA dehydrogenase/oxidase N-terminal" evidence="34">
    <location>
        <begin position="55"/>
        <end position="165"/>
    </location>
</feature>
<evidence type="ECO:0000256" key="10">
    <source>
        <dbReference type="ARBA" id="ARBA00022827"/>
    </source>
</evidence>
<keyword evidence="12" id="KW-0809">Transit peptide</keyword>
<evidence type="ECO:0000256" key="13">
    <source>
        <dbReference type="ARBA" id="ARBA00022990"/>
    </source>
</evidence>
<evidence type="ECO:0000256" key="2">
    <source>
        <dbReference type="ARBA" id="ARBA00004305"/>
    </source>
</evidence>
<comment type="catalytic activity">
    <reaction evidence="21">
        <text>oxidized [electron-transfer flavoprotein] + hexadecanoyl-CoA + H(+) = (2E)-hexadecenoyl-CoA + reduced [electron-transfer flavoprotein]</text>
        <dbReference type="Rhea" id="RHEA:43448"/>
        <dbReference type="Rhea" id="RHEA-COMP:10685"/>
        <dbReference type="Rhea" id="RHEA-COMP:10686"/>
        <dbReference type="ChEBI" id="CHEBI:15378"/>
        <dbReference type="ChEBI" id="CHEBI:57379"/>
        <dbReference type="ChEBI" id="CHEBI:57692"/>
        <dbReference type="ChEBI" id="CHEBI:58307"/>
        <dbReference type="ChEBI" id="CHEBI:61526"/>
    </reaction>
    <physiologicalReaction direction="left-to-right" evidence="21">
        <dbReference type="Rhea" id="RHEA:43449"/>
    </physiologicalReaction>
</comment>
<dbReference type="GO" id="GO:0042758">
    <property type="term" value="P:long-chain fatty acid catabolic process"/>
    <property type="evidence" value="ECO:0007669"/>
    <property type="project" value="InterPro"/>
</dbReference>
<dbReference type="AlphaFoldDB" id="A0A7J8JFX6"/>
<comment type="subcellular location">
    <subcellularLocation>
        <location evidence="2">Mitochondrion matrix</location>
    </subcellularLocation>
</comment>
<comment type="catalytic activity">
    <reaction evidence="22">
        <text>docosanoyl-CoA + oxidized [electron-transfer flavoprotein] + H(+) = (2E)-docosenoyl-CoA + reduced [electron-transfer flavoprotein]</text>
        <dbReference type="Rhea" id="RHEA:47228"/>
        <dbReference type="Rhea" id="RHEA-COMP:10685"/>
        <dbReference type="Rhea" id="RHEA-COMP:10686"/>
        <dbReference type="ChEBI" id="CHEBI:15378"/>
        <dbReference type="ChEBI" id="CHEBI:57692"/>
        <dbReference type="ChEBI" id="CHEBI:58307"/>
        <dbReference type="ChEBI" id="CHEBI:65059"/>
        <dbReference type="ChEBI" id="CHEBI:74692"/>
    </reaction>
    <physiologicalReaction direction="left-to-right" evidence="22">
        <dbReference type="Rhea" id="RHEA:47229"/>
    </physiologicalReaction>
</comment>
<gene>
    <name evidence="35" type="ORF">HJG63_010144</name>
</gene>
<comment type="catalytic activity">
    <reaction evidence="18">
        <text>a long-chain 2,3-saturated fatty acyl-CoA + oxidized [electron-transfer flavoprotein] + H(+) = a long-chain (2E)-enoyl-CoA + reduced [electron-transfer flavoprotein]</text>
        <dbReference type="Rhea" id="RHEA:17721"/>
        <dbReference type="Rhea" id="RHEA-COMP:10685"/>
        <dbReference type="Rhea" id="RHEA-COMP:10686"/>
        <dbReference type="ChEBI" id="CHEBI:15378"/>
        <dbReference type="ChEBI" id="CHEBI:57692"/>
        <dbReference type="ChEBI" id="CHEBI:58307"/>
        <dbReference type="ChEBI" id="CHEBI:83721"/>
        <dbReference type="ChEBI" id="CHEBI:83727"/>
        <dbReference type="EC" id="1.3.8.8"/>
    </reaction>
    <physiologicalReaction direction="left-to-right" evidence="18">
        <dbReference type="Rhea" id="RHEA:17722"/>
    </physiologicalReaction>
</comment>
<reference evidence="35 36" key="1">
    <citation type="journal article" date="2020" name="Nature">
        <title>Six reference-quality genomes reveal evolution of bat adaptations.</title>
        <authorList>
            <person name="Jebb D."/>
            <person name="Huang Z."/>
            <person name="Pippel M."/>
            <person name="Hughes G.M."/>
            <person name="Lavrichenko K."/>
            <person name="Devanna P."/>
            <person name="Winkler S."/>
            <person name="Jermiin L.S."/>
            <person name="Skirmuntt E.C."/>
            <person name="Katzourakis A."/>
            <person name="Burkitt-Gray L."/>
            <person name="Ray D.A."/>
            <person name="Sullivan K.A.M."/>
            <person name="Roscito J.G."/>
            <person name="Kirilenko B.M."/>
            <person name="Davalos L.M."/>
            <person name="Corthals A.P."/>
            <person name="Power M.L."/>
            <person name="Jones G."/>
            <person name="Ransome R.D."/>
            <person name="Dechmann D.K.N."/>
            <person name="Locatelli A.G."/>
            <person name="Puechmaille S.J."/>
            <person name="Fedrigo O."/>
            <person name="Jarvis E.D."/>
            <person name="Hiller M."/>
            <person name="Vernes S.C."/>
            <person name="Myers E.W."/>
            <person name="Teeling E.C."/>
        </authorList>
    </citation>
    <scope>NUCLEOTIDE SEQUENCE [LARGE SCALE GENOMIC DNA]</scope>
    <source>
        <strain evidence="35">MRouAeg1</strain>
        <tissue evidence="35">Muscle</tissue>
    </source>
</reference>
<dbReference type="Pfam" id="PF02771">
    <property type="entry name" value="Acyl-CoA_dh_N"/>
    <property type="match status" value="1"/>
</dbReference>
<evidence type="ECO:0000256" key="12">
    <source>
        <dbReference type="ARBA" id="ARBA00022946"/>
    </source>
</evidence>
<keyword evidence="10 31" id="KW-0274">FAD</keyword>